<keyword evidence="2" id="KW-1003">Cell membrane</keyword>
<evidence type="ECO:0000259" key="11">
    <source>
        <dbReference type="PROSITE" id="PS50885"/>
    </source>
</evidence>
<keyword evidence="13" id="KW-1185">Reference proteome</keyword>
<dbReference type="RefSeq" id="WP_186982419.1">
    <property type="nucleotide sequence ID" value="NZ_JACOQH010000007.1"/>
</dbReference>
<dbReference type="PROSITE" id="PS51257">
    <property type="entry name" value="PROKAR_LIPOPROTEIN"/>
    <property type="match status" value="1"/>
</dbReference>
<evidence type="ECO:0000259" key="10">
    <source>
        <dbReference type="PROSITE" id="PS50111"/>
    </source>
</evidence>
<dbReference type="Gene3D" id="1.10.287.950">
    <property type="entry name" value="Methyl-accepting chemotaxis protein"/>
    <property type="match status" value="1"/>
</dbReference>
<comment type="subcellular location">
    <subcellularLocation>
        <location evidence="1">Cell membrane</location>
        <topology evidence="1">Multi-pass membrane protein</topology>
    </subcellularLocation>
</comment>
<gene>
    <name evidence="12" type="ORF">H8Z76_10065</name>
</gene>
<dbReference type="Pfam" id="PF17200">
    <property type="entry name" value="sCache_2"/>
    <property type="match status" value="1"/>
</dbReference>
<evidence type="ECO:0000256" key="2">
    <source>
        <dbReference type="ARBA" id="ARBA00022475"/>
    </source>
</evidence>
<evidence type="ECO:0000256" key="4">
    <source>
        <dbReference type="ARBA" id="ARBA00022989"/>
    </source>
</evidence>
<proteinExistence type="inferred from homology"/>
<name>A0ABR7IBV5_9FIRM</name>
<feature type="transmembrane region" description="Helical" evidence="9">
    <location>
        <begin position="211"/>
        <end position="232"/>
    </location>
</feature>
<evidence type="ECO:0000256" key="5">
    <source>
        <dbReference type="ARBA" id="ARBA00023136"/>
    </source>
</evidence>
<dbReference type="Gene3D" id="3.30.450.20">
    <property type="entry name" value="PAS domain"/>
    <property type="match status" value="1"/>
</dbReference>
<feature type="transmembrane region" description="Helical" evidence="9">
    <location>
        <begin position="12"/>
        <end position="35"/>
    </location>
</feature>
<dbReference type="SMART" id="SM00283">
    <property type="entry name" value="MA"/>
    <property type="match status" value="1"/>
</dbReference>
<feature type="domain" description="Methyl-accepting transducer" evidence="10">
    <location>
        <begin position="309"/>
        <end position="566"/>
    </location>
</feature>
<dbReference type="Proteomes" id="UP000621540">
    <property type="component" value="Unassembled WGS sequence"/>
</dbReference>
<comment type="caution">
    <text evidence="12">The sequence shown here is derived from an EMBL/GenBank/DDBJ whole genome shotgun (WGS) entry which is preliminary data.</text>
</comment>
<keyword evidence="4 9" id="KW-1133">Transmembrane helix</keyword>
<dbReference type="Pfam" id="PF00672">
    <property type="entry name" value="HAMP"/>
    <property type="match status" value="1"/>
</dbReference>
<dbReference type="InterPro" id="IPR003660">
    <property type="entry name" value="HAMP_dom"/>
</dbReference>
<evidence type="ECO:0000256" key="1">
    <source>
        <dbReference type="ARBA" id="ARBA00004651"/>
    </source>
</evidence>
<keyword evidence="3 9" id="KW-0812">Transmembrane</keyword>
<reference evidence="12 13" key="1">
    <citation type="submission" date="2020-08" db="EMBL/GenBank/DDBJ databases">
        <title>Genome public.</title>
        <authorList>
            <person name="Liu C."/>
            <person name="Sun Q."/>
        </authorList>
    </citation>
    <scope>NUCLEOTIDE SEQUENCE [LARGE SCALE GENOMIC DNA]</scope>
    <source>
        <strain evidence="12 13">BX0805</strain>
    </source>
</reference>
<evidence type="ECO:0000256" key="7">
    <source>
        <dbReference type="ARBA" id="ARBA00029447"/>
    </source>
</evidence>
<accession>A0ABR7IBV5</accession>
<comment type="similarity">
    <text evidence="7">Belongs to the methyl-accepting chemotaxis (MCP) protein family.</text>
</comment>
<protein>
    <submittedName>
        <fullName evidence="12">Methyl-accepting chemotaxis protein</fullName>
    </submittedName>
</protein>
<feature type="domain" description="HAMP" evidence="11">
    <location>
        <begin position="238"/>
        <end position="290"/>
    </location>
</feature>
<keyword evidence="5 9" id="KW-0472">Membrane</keyword>
<dbReference type="SUPFAM" id="SSF58104">
    <property type="entry name" value="Methyl-accepting chemotaxis protein (MCP) signaling domain"/>
    <property type="match status" value="1"/>
</dbReference>
<evidence type="ECO:0000256" key="9">
    <source>
        <dbReference type="SAM" id="Phobius"/>
    </source>
</evidence>
<evidence type="ECO:0000256" key="6">
    <source>
        <dbReference type="ARBA" id="ARBA00023224"/>
    </source>
</evidence>
<dbReference type="SMART" id="SM00304">
    <property type="entry name" value="HAMP"/>
    <property type="match status" value="1"/>
</dbReference>
<dbReference type="SMART" id="SM01049">
    <property type="entry name" value="Cache_2"/>
    <property type="match status" value="1"/>
</dbReference>
<evidence type="ECO:0000313" key="13">
    <source>
        <dbReference type="Proteomes" id="UP000621540"/>
    </source>
</evidence>
<dbReference type="PROSITE" id="PS50885">
    <property type="entry name" value="HAMP"/>
    <property type="match status" value="1"/>
</dbReference>
<keyword evidence="6 8" id="KW-0807">Transducer</keyword>
<dbReference type="Pfam" id="PF00015">
    <property type="entry name" value="MCPsignal"/>
    <property type="match status" value="1"/>
</dbReference>
<organism evidence="12 13">
    <name type="scientific">Roseburia yibonii</name>
    <dbReference type="NCBI Taxonomy" id="2763063"/>
    <lineage>
        <taxon>Bacteria</taxon>
        <taxon>Bacillati</taxon>
        <taxon>Bacillota</taxon>
        <taxon>Clostridia</taxon>
        <taxon>Lachnospirales</taxon>
        <taxon>Lachnospiraceae</taxon>
        <taxon>Roseburia</taxon>
    </lineage>
</organism>
<dbReference type="PROSITE" id="PS50111">
    <property type="entry name" value="CHEMOTAXIS_TRANSDUC_2"/>
    <property type="match status" value="1"/>
</dbReference>
<evidence type="ECO:0000256" key="8">
    <source>
        <dbReference type="PROSITE-ProRule" id="PRU00284"/>
    </source>
</evidence>
<dbReference type="PANTHER" id="PTHR32089">
    <property type="entry name" value="METHYL-ACCEPTING CHEMOTAXIS PROTEIN MCPB"/>
    <property type="match status" value="1"/>
</dbReference>
<dbReference type="InterPro" id="IPR033480">
    <property type="entry name" value="sCache_2"/>
</dbReference>
<evidence type="ECO:0000256" key="3">
    <source>
        <dbReference type="ARBA" id="ARBA00022692"/>
    </source>
</evidence>
<dbReference type="CDD" id="cd06225">
    <property type="entry name" value="HAMP"/>
    <property type="match status" value="1"/>
</dbReference>
<dbReference type="EMBL" id="JACOQH010000007">
    <property type="protein sequence ID" value="MBC5754348.1"/>
    <property type="molecule type" value="Genomic_DNA"/>
</dbReference>
<dbReference type="PANTHER" id="PTHR32089:SF112">
    <property type="entry name" value="LYSOZYME-LIKE PROTEIN-RELATED"/>
    <property type="match status" value="1"/>
</dbReference>
<evidence type="ECO:0000313" key="12">
    <source>
        <dbReference type="EMBL" id="MBC5754348.1"/>
    </source>
</evidence>
<dbReference type="Gene3D" id="6.10.340.10">
    <property type="match status" value="1"/>
</dbReference>
<dbReference type="InterPro" id="IPR004089">
    <property type="entry name" value="MCPsignal_dom"/>
</dbReference>
<sequence length="595" mass="64114">MRAKGKSVKTSLMSLCMGNVLVACLIIGIVAIISIRTTTTMAVSDYEDAMNNGYNQEIKSQVQSVITILQAEYDKCEAGDLTEEEAKKEAAEIVRAMRYGDAGDGYFWIDDTDYNLVMHPILPDQEGNNRYDLEDQNGVMIIQEIMKVAQSADGGGFNEFYFTKSDGVTVAPKVAYSQIFKPWGWVVSTGNYVDDMQAEMASVENSISSNFAALCVVIAVVAVIMAVISLIISKVYGNRICKPLVKIQDLATRLSDGDLTTPVDVKDGSELGRTADALNVAQANIVELISNISTTSENLAGAIETFNTNFSTMEESIINVSTAVGEIAQNTTTQAQSTTEAADSIENIADGIQTTSNEVDSLADNAKTMQDYSDKSMDALQKLIEVNTKTKTDIDSMYAQTENTNDSVTKISQAATLITEISSQTNLLSLNASIEAARAGEAGKGFAVVAEEIGNLATQSANTATEINDIIKELTGNSEKSMQLMQTMNEAAALQVNTLESTREMFHGLKDALQACVDAVTTITDRISVINAQRDKVTGDIETLNRLATDNAASTEETSAMSAELDGVVKHSSDIVQTLLNDVQILVDNTKQFKL</sequence>